<protein>
    <submittedName>
        <fullName evidence="1">Uncharacterized protein</fullName>
    </submittedName>
</protein>
<dbReference type="Proteomes" id="UP001062846">
    <property type="component" value="Chromosome 4"/>
</dbReference>
<keyword evidence="2" id="KW-1185">Reference proteome</keyword>
<comment type="caution">
    <text evidence="1">The sequence shown here is derived from an EMBL/GenBank/DDBJ whole genome shotgun (WGS) entry which is preliminary data.</text>
</comment>
<dbReference type="EMBL" id="CM046391">
    <property type="protein sequence ID" value="KAI8557967.1"/>
    <property type="molecule type" value="Genomic_DNA"/>
</dbReference>
<reference evidence="1" key="1">
    <citation type="submission" date="2022-02" db="EMBL/GenBank/DDBJ databases">
        <title>Plant Genome Project.</title>
        <authorList>
            <person name="Zhang R.-G."/>
        </authorList>
    </citation>
    <scope>NUCLEOTIDE SEQUENCE</scope>
    <source>
        <strain evidence="1">AT1</strain>
    </source>
</reference>
<evidence type="ECO:0000313" key="1">
    <source>
        <dbReference type="EMBL" id="KAI8557967.1"/>
    </source>
</evidence>
<evidence type="ECO:0000313" key="2">
    <source>
        <dbReference type="Proteomes" id="UP001062846"/>
    </source>
</evidence>
<organism evidence="1 2">
    <name type="scientific">Rhododendron molle</name>
    <name type="common">Chinese azalea</name>
    <name type="synonym">Azalea mollis</name>
    <dbReference type="NCBI Taxonomy" id="49168"/>
    <lineage>
        <taxon>Eukaryota</taxon>
        <taxon>Viridiplantae</taxon>
        <taxon>Streptophyta</taxon>
        <taxon>Embryophyta</taxon>
        <taxon>Tracheophyta</taxon>
        <taxon>Spermatophyta</taxon>
        <taxon>Magnoliopsida</taxon>
        <taxon>eudicotyledons</taxon>
        <taxon>Gunneridae</taxon>
        <taxon>Pentapetalae</taxon>
        <taxon>asterids</taxon>
        <taxon>Ericales</taxon>
        <taxon>Ericaceae</taxon>
        <taxon>Ericoideae</taxon>
        <taxon>Rhodoreae</taxon>
        <taxon>Rhododendron</taxon>
    </lineage>
</organism>
<sequence length="1392" mass="154740">MCHKDESSALLQFKRSFLIDSYASSDPNAYPKVESWKLKGNSSDCCSWDGVECDHDTGHVIGLDLSSSFLYGSINFNSSLFSLVHLRRLNLADNDFNFSQIPPGIGHLSRLTSLNLSQSLFHGQIPLEILKLSLLISLDLTTYDIFYTRFLRLQNPNLENLVKNLTKLNELRLTGVYMGTTVPDMLQNMTSLTALSISWCGLVGEFPRGIFNLPNLRVLAAAMNKLNGTLPEFHSGSRLEVLIFGLTSFRGNIPDSIGRLQSLRHLDLSLSNYSGPLPPSLGNLTRLTNLELRMNKFSGQVPSSLANPSQLTRLGLGDNNFDAGTLPLLPGKLQKLTSLFFSDMNLVGEIPMSLANLTQLSSLVLGGNNIVGKIPSFLMNLTQLDTLDISLNQLHGTIPSSISQLKNLEYLYLNSNSFTGMVELEIFMNLKNLVSLHLSRNKLTVLTKNITNSTLPKFHMLGLETCNLTEFPDFLRLQDELEMLLFANNKIRGPIPTWLWNTSKETLEVVDFGHNFLTGFEQNPVVIPWRNLKYVDLSSNKLQGSLPTPPPNTGIYKANNNLLTGEIPPSICHNNSLRMLDLSDNNLNGTIPPCLTTSSDDLRVLNLSQNSLHGSLPSTVSLNSQLIMIDLSQNQLQGPVPKLLANCRMLEILVLGNNHFEDTFPSWLGANPELQVLVLRSNKFHGSIGNHKTDVMFPKLRILDLSSNGFSGNLPSEYFGNWKAMKMGSGERLTYMHTIPKVDVVDPGSPITPEESFHTWSLNYSYSITIVSKGTQRLYEKIQSAFVAIDLSNNKFGGEIPASIGSLIGLQLLNISNNNLDGVIPSSLASLTELESLDLSRNVLSGKIPQQLTQLTFLAVLNVSQNRLTGPIPQGKQFNTFENSSYDGNPGLCGVPLSTPCENPKASPPPPHSSQKDETRFTSGIYWMVIFMGYGSGLIVGLVIGTTLTRRYHEWFVETFGRKKKIQKKQKRKPLCHEDESSALMQFKHSFVIDEFALGTRMLFQNLNHRSSTEVLAIVARGMAWTILALVGNLTELSYLFIGSNELVGRIPPWLGNLTGLIVVDLFANQLDGVIPSSISQLEDLERLNLGDNNLSGALPELQVLILRSNKFHGAIENRETDPTFPKLPIIDLSHNNFSGNLPSDYFKNWNAMKIVKLGKLTYMEEIFIFEDLQLIYSNKMTKAQKGTERKYEKILSAIVAIDLSNNKFSGEIPKSLESLSGLQVLNISNNNLTGAILSSLESLTKLESLDLSRNVFSGKFPQELTQLTFLAVLDVSHNHLTCRIPRGKQFDKFENRSYDGNARLCGVPLSSSCENSKSSSPPPPLHSSQGDETEFSSGIFWMVILMGFGSGLIVGLVIGTTLTRRYHEWFVNTFGRRKKIQNQQKRNRRRN</sequence>
<proteinExistence type="predicted"/>
<gene>
    <name evidence="1" type="ORF">RHMOL_Rhmol04G0051900</name>
</gene>
<name>A0ACC0NZL9_RHOML</name>
<accession>A0ACC0NZL9</accession>